<organism evidence="1 2">
    <name type="scientific">Dechloromonas denitrificans</name>
    <dbReference type="NCBI Taxonomy" id="281362"/>
    <lineage>
        <taxon>Bacteria</taxon>
        <taxon>Pseudomonadati</taxon>
        <taxon>Pseudomonadota</taxon>
        <taxon>Betaproteobacteria</taxon>
        <taxon>Rhodocyclales</taxon>
        <taxon>Azonexaceae</taxon>
        <taxon>Dechloromonas</taxon>
    </lineage>
</organism>
<dbReference type="STRING" id="281362.AT959_14960"/>
<accession>A0A133XEA5</accession>
<proteinExistence type="predicted"/>
<keyword evidence="2" id="KW-1185">Reference proteome</keyword>
<comment type="caution">
    <text evidence="1">The sequence shown here is derived from an EMBL/GenBank/DDBJ whole genome shotgun (WGS) entry which is preliminary data.</text>
</comment>
<gene>
    <name evidence="1" type="ORF">AT959_14960</name>
</gene>
<dbReference type="AlphaFoldDB" id="A0A133XEA5"/>
<reference evidence="1 2" key="1">
    <citation type="submission" date="2015-12" db="EMBL/GenBank/DDBJ databases">
        <title>Nitrous oxide reduction kinetics distinguish bacteria harboring typical versus atypical NosZ.</title>
        <authorList>
            <person name="Yoon S."/>
            <person name="Nissen S."/>
            <person name="Park D."/>
            <person name="Sanford R.A."/>
            <person name="Loeffler F.E."/>
        </authorList>
    </citation>
    <scope>NUCLEOTIDE SEQUENCE [LARGE SCALE GENOMIC DNA]</scope>
    <source>
        <strain evidence="1 2">ATCC BAA-841</strain>
    </source>
</reference>
<dbReference type="Proteomes" id="UP000070186">
    <property type="component" value="Unassembled WGS sequence"/>
</dbReference>
<sequence length="264" mass="29518">MARSRNIKPSIMENEDLAELPPVARLLFVYLWMLADREGRLEDRPKRIAGRALPYDREVDVDDLLNQLVGAGFITRYTVGEMALIQIINFAKHQSPHVRETASELPGIEQGTTKEVTKHNLGSAEASPRSPDSLFPLPDSLLPGSDADASVVASNSLAPCPQQEILGLYANELPDLAQPRVWNGAREKNLRNRWAWVLADLKKKDKPHDKTAGLVFFQRMFAYIGKSDLLMGRSGKWSASLPWIVEAENFAKIIEGNYENREAA</sequence>
<evidence type="ECO:0000313" key="2">
    <source>
        <dbReference type="Proteomes" id="UP000070186"/>
    </source>
</evidence>
<evidence type="ECO:0000313" key="1">
    <source>
        <dbReference type="EMBL" id="KXB29272.1"/>
    </source>
</evidence>
<protein>
    <submittedName>
        <fullName evidence="1">Uncharacterized protein</fullName>
    </submittedName>
</protein>
<dbReference type="EMBL" id="LODL01000035">
    <property type="protein sequence ID" value="KXB29272.1"/>
    <property type="molecule type" value="Genomic_DNA"/>
</dbReference>
<name>A0A133XEA5_9RHOO</name>